<organism evidence="1 2">
    <name type="scientific">Entomortierella chlamydospora</name>
    <dbReference type="NCBI Taxonomy" id="101097"/>
    <lineage>
        <taxon>Eukaryota</taxon>
        <taxon>Fungi</taxon>
        <taxon>Fungi incertae sedis</taxon>
        <taxon>Mucoromycota</taxon>
        <taxon>Mortierellomycotina</taxon>
        <taxon>Mortierellomycetes</taxon>
        <taxon>Mortierellales</taxon>
        <taxon>Mortierellaceae</taxon>
        <taxon>Entomortierella</taxon>
    </lineage>
</organism>
<evidence type="ECO:0000313" key="2">
    <source>
        <dbReference type="Proteomes" id="UP000703661"/>
    </source>
</evidence>
<accession>A0A9P6MVU5</accession>
<dbReference type="Proteomes" id="UP000703661">
    <property type="component" value="Unassembled WGS sequence"/>
</dbReference>
<dbReference type="InterPro" id="IPR032675">
    <property type="entry name" value="LRR_dom_sf"/>
</dbReference>
<reference evidence="1" key="1">
    <citation type="journal article" date="2020" name="Fungal Divers.">
        <title>Resolving the Mortierellaceae phylogeny through synthesis of multi-gene phylogenetics and phylogenomics.</title>
        <authorList>
            <person name="Vandepol N."/>
            <person name="Liber J."/>
            <person name="Desiro A."/>
            <person name="Na H."/>
            <person name="Kennedy M."/>
            <person name="Barry K."/>
            <person name="Grigoriev I.V."/>
            <person name="Miller A.N."/>
            <person name="O'Donnell K."/>
            <person name="Stajich J.E."/>
            <person name="Bonito G."/>
        </authorList>
    </citation>
    <scope>NUCLEOTIDE SEQUENCE</scope>
    <source>
        <strain evidence="1">NRRL 2769</strain>
    </source>
</reference>
<dbReference type="SUPFAM" id="SSF52047">
    <property type="entry name" value="RNI-like"/>
    <property type="match status" value="1"/>
</dbReference>
<sequence length="429" mass="49045">MNTIENSSNHSSDTTTTNPLLLPEILLHLGYFLTGNDLTNAILVNRTWHSILQRYVWFSVDLPTEWAIERMPESCPSRESIRHNCHFIRKLACPDLSLVDCLVPGCTNLIELEIKIVTVASLTRLEDLWLERLEVPLDKDRNFLVTCQRLSSLRLSTSIWNLPDLSSYEFTGIQWLTLIKNKMAPMQELEFVSRCPNVRFFRWQTTNSLPEGQAPRVQSLLNSRLRYLRTLAIPHTSLSDADIAVIIMSLPALVNLHAEASQFGILTTQAIVNSKRGIQELDIRSCESTTPEMIQEILSTCEDLETFGAGIFDMKDLARGPWVCKRLSKLHISIMTTSTTDEVKSVEHERMYDQLAHLTKLEVLDLGDSKRAHRGTYDWFDLTLSSGLWHLKTLRKLEFLTVHEALGKEEQEWICENIPNVEILTLSSI</sequence>
<dbReference type="EMBL" id="JAAAID010000607">
    <property type="protein sequence ID" value="KAG0015660.1"/>
    <property type="molecule type" value="Genomic_DNA"/>
</dbReference>
<keyword evidence="2" id="KW-1185">Reference proteome</keyword>
<dbReference type="Gene3D" id="3.80.10.10">
    <property type="entry name" value="Ribonuclease Inhibitor"/>
    <property type="match status" value="1"/>
</dbReference>
<proteinExistence type="predicted"/>
<dbReference type="AlphaFoldDB" id="A0A9P6MVU5"/>
<name>A0A9P6MVU5_9FUNG</name>
<protein>
    <recommendedName>
        <fullName evidence="3">F-box domain-containing protein</fullName>
    </recommendedName>
</protein>
<evidence type="ECO:0008006" key="3">
    <source>
        <dbReference type="Google" id="ProtNLM"/>
    </source>
</evidence>
<comment type="caution">
    <text evidence="1">The sequence shown here is derived from an EMBL/GenBank/DDBJ whole genome shotgun (WGS) entry which is preliminary data.</text>
</comment>
<gene>
    <name evidence="1" type="ORF">BGZ80_009721</name>
</gene>
<evidence type="ECO:0000313" key="1">
    <source>
        <dbReference type="EMBL" id="KAG0015660.1"/>
    </source>
</evidence>